<proteinExistence type="predicted"/>
<accession>A0AAD7B1B3</accession>
<keyword evidence="2" id="KW-1185">Reference proteome</keyword>
<comment type="caution">
    <text evidence="1">The sequence shown here is derived from an EMBL/GenBank/DDBJ whole genome shotgun (WGS) entry which is preliminary data.</text>
</comment>
<dbReference type="Proteomes" id="UP001221757">
    <property type="component" value="Unassembled WGS sequence"/>
</dbReference>
<evidence type="ECO:0000313" key="1">
    <source>
        <dbReference type="EMBL" id="KAJ7606597.1"/>
    </source>
</evidence>
<dbReference type="EMBL" id="JARKIE010001092">
    <property type="protein sequence ID" value="KAJ7606597.1"/>
    <property type="molecule type" value="Genomic_DNA"/>
</dbReference>
<protein>
    <submittedName>
        <fullName evidence="1">Uncharacterized protein</fullName>
    </submittedName>
</protein>
<evidence type="ECO:0000313" key="2">
    <source>
        <dbReference type="Proteomes" id="UP001221757"/>
    </source>
</evidence>
<sequence>LSLDGYNSAMFAPENATADTPLPAAVDANLLECLSVTIGPAVPLVDGARALATPGAGMV</sequence>
<reference evidence="1" key="1">
    <citation type="submission" date="2023-03" db="EMBL/GenBank/DDBJ databases">
        <title>Massive genome expansion in bonnet fungi (Mycena s.s.) driven by repeated elements and novel gene families across ecological guilds.</title>
        <authorList>
            <consortium name="Lawrence Berkeley National Laboratory"/>
            <person name="Harder C.B."/>
            <person name="Miyauchi S."/>
            <person name="Viragh M."/>
            <person name="Kuo A."/>
            <person name="Thoen E."/>
            <person name="Andreopoulos B."/>
            <person name="Lu D."/>
            <person name="Skrede I."/>
            <person name="Drula E."/>
            <person name="Henrissat B."/>
            <person name="Morin E."/>
            <person name="Kohler A."/>
            <person name="Barry K."/>
            <person name="LaButti K."/>
            <person name="Morin E."/>
            <person name="Salamov A."/>
            <person name="Lipzen A."/>
            <person name="Mereny Z."/>
            <person name="Hegedus B."/>
            <person name="Baldrian P."/>
            <person name="Stursova M."/>
            <person name="Weitz H."/>
            <person name="Taylor A."/>
            <person name="Grigoriev I.V."/>
            <person name="Nagy L.G."/>
            <person name="Martin F."/>
            <person name="Kauserud H."/>
        </authorList>
    </citation>
    <scope>NUCLEOTIDE SEQUENCE</scope>
    <source>
        <strain evidence="1">CBHHK067</strain>
    </source>
</reference>
<organism evidence="1 2">
    <name type="scientific">Mycena rosella</name>
    <name type="common">Pink bonnet</name>
    <name type="synonym">Agaricus rosellus</name>
    <dbReference type="NCBI Taxonomy" id="1033263"/>
    <lineage>
        <taxon>Eukaryota</taxon>
        <taxon>Fungi</taxon>
        <taxon>Dikarya</taxon>
        <taxon>Basidiomycota</taxon>
        <taxon>Agaricomycotina</taxon>
        <taxon>Agaricomycetes</taxon>
        <taxon>Agaricomycetidae</taxon>
        <taxon>Agaricales</taxon>
        <taxon>Marasmiineae</taxon>
        <taxon>Mycenaceae</taxon>
        <taxon>Mycena</taxon>
    </lineage>
</organism>
<dbReference type="AlphaFoldDB" id="A0AAD7B1B3"/>
<feature type="non-terminal residue" evidence="1">
    <location>
        <position position="1"/>
    </location>
</feature>
<gene>
    <name evidence="1" type="ORF">B0H17DRAFT_864896</name>
</gene>
<feature type="non-terminal residue" evidence="1">
    <location>
        <position position="59"/>
    </location>
</feature>
<name>A0AAD7B1B3_MYCRO</name>